<dbReference type="STRING" id="1618436.UV59_C0036G0009"/>
<evidence type="ECO:0000313" key="2">
    <source>
        <dbReference type="Proteomes" id="UP000034543"/>
    </source>
</evidence>
<gene>
    <name evidence="1" type="ORF">UV59_C0036G0009</name>
</gene>
<dbReference type="EMBL" id="LCFB01000036">
    <property type="protein sequence ID" value="KKS83584.1"/>
    <property type="molecule type" value="Genomic_DNA"/>
</dbReference>
<accession>A0A0G1CDX9</accession>
<name>A0A0G1CDX9_9BACT</name>
<organism evidence="1 2">
    <name type="scientific">Candidatus Gottesmanbacteria bacterium GW2011_GWA1_43_11</name>
    <dbReference type="NCBI Taxonomy" id="1618436"/>
    <lineage>
        <taxon>Bacteria</taxon>
        <taxon>Candidatus Gottesmaniibacteriota</taxon>
    </lineage>
</organism>
<reference evidence="1 2" key="1">
    <citation type="journal article" date="2015" name="Nature">
        <title>rRNA introns, odd ribosomes, and small enigmatic genomes across a large radiation of phyla.</title>
        <authorList>
            <person name="Brown C.T."/>
            <person name="Hug L.A."/>
            <person name="Thomas B.C."/>
            <person name="Sharon I."/>
            <person name="Castelle C.J."/>
            <person name="Singh A."/>
            <person name="Wilkins M.J."/>
            <person name="Williams K.H."/>
            <person name="Banfield J.F."/>
        </authorList>
    </citation>
    <scope>NUCLEOTIDE SEQUENCE [LARGE SCALE GENOMIC DNA]</scope>
</reference>
<protein>
    <submittedName>
        <fullName evidence="1">Uncharacterized protein</fullName>
    </submittedName>
</protein>
<evidence type="ECO:0000313" key="1">
    <source>
        <dbReference type="EMBL" id="KKS83584.1"/>
    </source>
</evidence>
<dbReference type="Proteomes" id="UP000034543">
    <property type="component" value="Unassembled WGS sequence"/>
</dbReference>
<comment type="caution">
    <text evidence="1">The sequence shown here is derived from an EMBL/GenBank/DDBJ whole genome shotgun (WGS) entry which is preliminary data.</text>
</comment>
<sequence>MVEVEKFPGLAPHEGKNFGLQLNTGENTVFYFNEFNGFCAITNGPGHERRDLYVDEVQTFLQQVKNQLNAADTELENLYIRAQQIYREDSNTFLERPLFSDS</sequence>
<dbReference type="AlphaFoldDB" id="A0A0G1CDX9"/>
<proteinExistence type="predicted"/>